<proteinExistence type="predicted"/>
<keyword evidence="3" id="KW-1185">Reference proteome</keyword>
<feature type="region of interest" description="Disordered" evidence="1">
    <location>
        <begin position="318"/>
        <end position="351"/>
    </location>
</feature>
<gene>
    <name evidence="2" type="ORF">D9611_011644</name>
</gene>
<name>A0A8H5ET83_9AGAR</name>
<dbReference type="OrthoDB" id="2676448at2759"/>
<feature type="region of interest" description="Disordered" evidence="1">
    <location>
        <begin position="402"/>
        <end position="447"/>
    </location>
</feature>
<feature type="compositionally biased region" description="Low complexity" evidence="1">
    <location>
        <begin position="326"/>
        <end position="336"/>
    </location>
</feature>
<feature type="region of interest" description="Disordered" evidence="1">
    <location>
        <begin position="1"/>
        <end position="29"/>
    </location>
</feature>
<protein>
    <submittedName>
        <fullName evidence="2">Uncharacterized protein</fullName>
    </submittedName>
</protein>
<comment type="caution">
    <text evidence="2">The sequence shown here is derived from an EMBL/GenBank/DDBJ whole genome shotgun (WGS) entry which is preliminary data.</text>
</comment>
<evidence type="ECO:0000256" key="1">
    <source>
        <dbReference type="SAM" id="MobiDB-lite"/>
    </source>
</evidence>
<feature type="compositionally biased region" description="Basic residues" evidence="1">
    <location>
        <begin position="1"/>
        <end position="13"/>
    </location>
</feature>
<sequence>MKRKKASSSRQHIRILTSHASSSGVHERHELDLNSHRGILRNVADTRREAADIRRKNQFAHLDVPSTSTGSAYMELDGEGDDGDWVDEPSAASDILSGSARMDLSYAGGELEDLTGTGTSKRRRQAEHRTSRRDQMHLRNDGFEKQMDSMVRAFMKWDEVVGSRGYKAGVPQHAFTENDVQAADLVSKRRYQLCLDRLESLIVARVFELGKMNMAKTGYKLRTHISKSLQSRSQAIRTALERYNAAANAMKPRRQNLSWDQVVEYAFLADFDLLRDSRQDHFKIVRAREEIQRLHIEIRRLITYIQDERAFLQHAEASVPVPPTPYSSTPSHSTPSDADPAEASRSTPIPITHHIRQYARQRTLFFDLHLGRLERLKLKVPSVAPSLVPGVPIDKALRKPLRGKDLATTSTSSSEANALADDDSDESSGDEHEDREADLDAVLANGD</sequence>
<organism evidence="2 3">
    <name type="scientific">Ephemerocybe angulata</name>
    <dbReference type="NCBI Taxonomy" id="980116"/>
    <lineage>
        <taxon>Eukaryota</taxon>
        <taxon>Fungi</taxon>
        <taxon>Dikarya</taxon>
        <taxon>Basidiomycota</taxon>
        <taxon>Agaricomycotina</taxon>
        <taxon>Agaricomycetes</taxon>
        <taxon>Agaricomycetidae</taxon>
        <taxon>Agaricales</taxon>
        <taxon>Agaricineae</taxon>
        <taxon>Psathyrellaceae</taxon>
        <taxon>Ephemerocybe</taxon>
    </lineage>
</organism>
<dbReference type="EMBL" id="JAACJK010000226">
    <property type="protein sequence ID" value="KAF5311504.1"/>
    <property type="molecule type" value="Genomic_DNA"/>
</dbReference>
<dbReference type="AlphaFoldDB" id="A0A8H5ET83"/>
<accession>A0A8H5ET83</accession>
<evidence type="ECO:0000313" key="3">
    <source>
        <dbReference type="Proteomes" id="UP000541558"/>
    </source>
</evidence>
<reference evidence="2 3" key="1">
    <citation type="journal article" date="2020" name="ISME J.">
        <title>Uncovering the hidden diversity of litter-decomposition mechanisms in mushroom-forming fungi.</title>
        <authorList>
            <person name="Floudas D."/>
            <person name="Bentzer J."/>
            <person name="Ahren D."/>
            <person name="Johansson T."/>
            <person name="Persson P."/>
            <person name="Tunlid A."/>
        </authorList>
    </citation>
    <scope>NUCLEOTIDE SEQUENCE [LARGE SCALE GENOMIC DNA]</scope>
    <source>
        <strain evidence="2 3">CBS 175.51</strain>
    </source>
</reference>
<dbReference type="Proteomes" id="UP000541558">
    <property type="component" value="Unassembled WGS sequence"/>
</dbReference>
<evidence type="ECO:0000313" key="2">
    <source>
        <dbReference type="EMBL" id="KAF5311504.1"/>
    </source>
</evidence>
<feature type="compositionally biased region" description="Low complexity" evidence="1">
    <location>
        <begin position="408"/>
        <end position="419"/>
    </location>
</feature>
<feature type="region of interest" description="Disordered" evidence="1">
    <location>
        <begin position="110"/>
        <end position="133"/>
    </location>
</feature>